<dbReference type="InterPro" id="IPR036388">
    <property type="entry name" value="WH-like_DNA-bd_sf"/>
</dbReference>
<dbReference type="InterPro" id="IPR007627">
    <property type="entry name" value="RNA_pol_sigma70_r2"/>
</dbReference>
<dbReference type="InterPro" id="IPR013324">
    <property type="entry name" value="RNA_pol_sigma_r3/r4-like"/>
</dbReference>
<feature type="domain" description="RNA polymerase sigma factor 70 region 4 type 2" evidence="6">
    <location>
        <begin position="124"/>
        <end position="173"/>
    </location>
</feature>
<sequence length="189" mass="22248">MKVIQLFTNQKKLIQKAAEGDRKAQKHLYEKHAPKMLSVCRQYVAPVELAEEMMLNGFLKAFTKLESFSHEGNFEGWLRRIMVRVCIDQLRKNDPFKFTDEIDEQRVGDFEELETGDEEIPMDVLQQCIDNLPEGYKSIFVMYAIDGLKHREIAKMLSISENTSKTQFRKARLVLQQEIKEIQRKRYEA</sequence>
<evidence type="ECO:0000256" key="4">
    <source>
        <dbReference type="ARBA" id="ARBA00023163"/>
    </source>
</evidence>
<feature type="domain" description="RNA polymerase sigma-70 region 2" evidence="5">
    <location>
        <begin position="28"/>
        <end position="94"/>
    </location>
</feature>
<dbReference type="EMBL" id="CP019344">
    <property type="protein sequence ID" value="ARN78732.1"/>
    <property type="molecule type" value="Genomic_DNA"/>
</dbReference>
<dbReference type="InterPro" id="IPR013249">
    <property type="entry name" value="RNA_pol_sigma70_r4_t2"/>
</dbReference>
<dbReference type="GO" id="GO:0003677">
    <property type="term" value="F:DNA binding"/>
    <property type="evidence" value="ECO:0007669"/>
    <property type="project" value="InterPro"/>
</dbReference>
<dbReference type="OrthoDB" id="1056775at2"/>
<dbReference type="PANTHER" id="PTHR43133:SF46">
    <property type="entry name" value="RNA POLYMERASE SIGMA-70 FACTOR ECF SUBFAMILY"/>
    <property type="match status" value="1"/>
</dbReference>
<keyword evidence="8" id="KW-1185">Reference proteome</keyword>
<keyword evidence="4" id="KW-0804">Transcription</keyword>
<evidence type="ECO:0000256" key="1">
    <source>
        <dbReference type="ARBA" id="ARBA00010641"/>
    </source>
</evidence>
<dbReference type="Gene3D" id="1.10.10.10">
    <property type="entry name" value="Winged helix-like DNA-binding domain superfamily/Winged helix DNA-binding domain"/>
    <property type="match status" value="1"/>
</dbReference>
<dbReference type="Pfam" id="PF04542">
    <property type="entry name" value="Sigma70_r2"/>
    <property type="match status" value="1"/>
</dbReference>
<dbReference type="CDD" id="cd06171">
    <property type="entry name" value="Sigma70_r4"/>
    <property type="match status" value="1"/>
</dbReference>
<dbReference type="Gene3D" id="1.10.1740.10">
    <property type="match status" value="1"/>
</dbReference>
<dbReference type="InterPro" id="IPR039425">
    <property type="entry name" value="RNA_pol_sigma-70-like"/>
</dbReference>
<keyword evidence="2" id="KW-0805">Transcription regulation</keyword>
<evidence type="ECO:0000259" key="6">
    <source>
        <dbReference type="Pfam" id="PF08281"/>
    </source>
</evidence>
<proteinExistence type="inferred from homology"/>
<organism evidence="7 8">
    <name type="scientific">Nonlabens spongiae</name>
    <dbReference type="NCBI Taxonomy" id="331648"/>
    <lineage>
        <taxon>Bacteria</taxon>
        <taxon>Pseudomonadati</taxon>
        <taxon>Bacteroidota</taxon>
        <taxon>Flavobacteriia</taxon>
        <taxon>Flavobacteriales</taxon>
        <taxon>Flavobacteriaceae</taxon>
        <taxon>Nonlabens</taxon>
    </lineage>
</organism>
<keyword evidence="3" id="KW-0731">Sigma factor</keyword>
<dbReference type="GO" id="GO:0016987">
    <property type="term" value="F:sigma factor activity"/>
    <property type="evidence" value="ECO:0007669"/>
    <property type="project" value="UniProtKB-KW"/>
</dbReference>
<gene>
    <name evidence="7" type="ORF">BST97_12415</name>
</gene>
<comment type="similarity">
    <text evidence="1">Belongs to the sigma-70 factor family. ECF subfamily.</text>
</comment>
<dbReference type="PANTHER" id="PTHR43133">
    <property type="entry name" value="RNA POLYMERASE ECF-TYPE SIGMA FACTO"/>
    <property type="match status" value="1"/>
</dbReference>
<dbReference type="NCBIfam" id="TIGR02937">
    <property type="entry name" value="sigma70-ECF"/>
    <property type="match status" value="1"/>
</dbReference>
<dbReference type="Pfam" id="PF08281">
    <property type="entry name" value="Sigma70_r4_2"/>
    <property type="match status" value="1"/>
</dbReference>
<evidence type="ECO:0000313" key="7">
    <source>
        <dbReference type="EMBL" id="ARN78732.1"/>
    </source>
</evidence>
<name>A0A1W6MMD4_9FLAO</name>
<reference evidence="7 8" key="1">
    <citation type="submission" date="2016-11" db="EMBL/GenBank/DDBJ databases">
        <title>Trade-off between light-utilization and light-protection in marine flavobacteria.</title>
        <authorList>
            <person name="Kumagai Y."/>
        </authorList>
    </citation>
    <scope>NUCLEOTIDE SEQUENCE [LARGE SCALE GENOMIC DNA]</scope>
    <source>
        <strain evidence="7 8">JCM 13191</strain>
    </source>
</reference>
<dbReference type="Proteomes" id="UP000193431">
    <property type="component" value="Chromosome"/>
</dbReference>
<protein>
    <submittedName>
        <fullName evidence="7">RNA polymerase subunit sigma-70</fullName>
    </submittedName>
</protein>
<dbReference type="SUPFAM" id="SSF88946">
    <property type="entry name" value="Sigma2 domain of RNA polymerase sigma factors"/>
    <property type="match status" value="1"/>
</dbReference>
<evidence type="ECO:0000256" key="3">
    <source>
        <dbReference type="ARBA" id="ARBA00023082"/>
    </source>
</evidence>
<dbReference type="InterPro" id="IPR014284">
    <property type="entry name" value="RNA_pol_sigma-70_dom"/>
</dbReference>
<accession>A0A1W6MMD4</accession>
<dbReference type="STRING" id="331648.BST97_12415"/>
<dbReference type="SUPFAM" id="SSF88659">
    <property type="entry name" value="Sigma3 and sigma4 domains of RNA polymerase sigma factors"/>
    <property type="match status" value="1"/>
</dbReference>
<evidence type="ECO:0000259" key="5">
    <source>
        <dbReference type="Pfam" id="PF04542"/>
    </source>
</evidence>
<dbReference type="AlphaFoldDB" id="A0A1W6MMD4"/>
<evidence type="ECO:0000256" key="2">
    <source>
        <dbReference type="ARBA" id="ARBA00023015"/>
    </source>
</evidence>
<evidence type="ECO:0000313" key="8">
    <source>
        <dbReference type="Proteomes" id="UP000193431"/>
    </source>
</evidence>
<dbReference type="GO" id="GO:0006352">
    <property type="term" value="P:DNA-templated transcription initiation"/>
    <property type="evidence" value="ECO:0007669"/>
    <property type="project" value="InterPro"/>
</dbReference>
<dbReference type="InterPro" id="IPR013325">
    <property type="entry name" value="RNA_pol_sigma_r2"/>
</dbReference>